<protein>
    <submittedName>
        <fullName evidence="3">NF2L1 protein</fullName>
    </submittedName>
</protein>
<evidence type="ECO:0000256" key="1">
    <source>
        <dbReference type="ARBA" id="ARBA00004123"/>
    </source>
</evidence>
<dbReference type="Proteomes" id="UP000579685">
    <property type="component" value="Unassembled WGS sequence"/>
</dbReference>
<dbReference type="AlphaFoldDB" id="A0A7L1UB15"/>
<reference evidence="3 4" key="1">
    <citation type="submission" date="2019-09" db="EMBL/GenBank/DDBJ databases">
        <title>Bird 10,000 Genomes (B10K) Project - Family phase.</title>
        <authorList>
            <person name="Zhang G."/>
        </authorList>
    </citation>
    <scope>NUCLEOTIDE SEQUENCE [LARGE SCALE GENOMIC DNA]</scope>
    <source>
        <strain evidence="3">B10K-DU-002-32</strain>
        <tissue evidence="3">Muscle</tissue>
    </source>
</reference>
<evidence type="ECO:0000256" key="2">
    <source>
        <dbReference type="ARBA" id="ARBA00022491"/>
    </source>
</evidence>
<keyword evidence="4" id="KW-1185">Reference proteome</keyword>
<dbReference type="EMBL" id="VXBQ01008295">
    <property type="protein sequence ID" value="NXO67478.1"/>
    <property type="molecule type" value="Genomic_DNA"/>
</dbReference>
<dbReference type="InterPro" id="IPR047167">
    <property type="entry name" value="NFE2-like"/>
</dbReference>
<feature type="non-terminal residue" evidence="3">
    <location>
        <position position="197"/>
    </location>
</feature>
<evidence type="ECO:0000313" key="3">
    <source>
        <dbReference type="EMBL" id="NXO67478.1"/>
    </source>
</evidence>
<dbReference type="GO" id="GO:0000978">
    <property type="term" value="F:RNA polymerase II cis-regulatory region sequence-specific DNA binding"/>
    <property type="evidence" value="ECO:0007669"/>
    <property type="project" value="InterPro"/>
</dbReference>
<dbReference type="PANTHER" id="PTHR24411:SF31">
    <property type="entry name" value="ENDOPLASMIC RETICULUM MEMBRANE SENSOR NFE2L1"/>
    <property type="match status" value="1"/>
</dbReference>
<dbReference type="GO" id="GO:0000981">
    <property type="term" value="F:DNA-binding transcription factor activity, RNA polymerase II-specific"/>
    <property type="evidence" value="ECO:0007669"/>
    <property type="project" value="TreeGrafter"/>
</dbReference>
<comment type="subcellular location">
    <subcellularLocation>
        <location evidence="1">Nucleus</location>
    </subcellularLocation>
</comment>
<name>A0A7L1UB15_PHANI</name>
<sequence>LDRIPLVDGETGESFPAQVPGAEDQTALSLEECLRLLEATFPFGDNSEFPAADVSALSEAVPGQSRAPGDPPSLLSPLLAETESPFDLEQQWQDLMSIMEMQAMEVNSTSAESLYGGSGGDLLASNYSLAPGTPINQNVSLHQASLGSCSQDFSLFSSDMESPSMAGGSALLQLAPDNSTGLNGTFGSTNLSGIFFP</sequence>
<keyword evidence="2" id="KW-0678">Repressor</keyword>
<organism evidence="3 4">
    <name type="scientific">Phainopepla nitens</name>
    <name type="common">Phainopepla</name>
    <dbReference type="NCBI Taxonomy" id="161653"/>
    <lineage>
        <taxon>Eukaryota</taxon>
        <taxon>Metazoa</taxon>
        <taxon>Chordata</taxon>
        <taxon>Craniata</taxon>
        <taxon>Vertebrata</taxon>
        <taxon>Euteleostomi</taxon>
        <taxon>Archelosauria</taxon>
        <taxon>Archosauria</taxon>
        <taxon>Dinosauria</taxon>
        <taxon>Saurischia</taxon>
        <taxon>Theropoda</taxon>
        <taxon>Coelurosauria</taxon>
        <taxon>Aves</taxon>
        <taxon>Neognathae</taxon>
        <taxon>Neoaves</taxon>
        <taxon>Telluraves</taxon>
        <taxon>Australaves</taxon>
        <taxon>Passeriformes</taxon>
        <taxon>Bombycillidae</taxon>
        <taxon>Phainopepla</taxon>
    </lineage>
</organism>
<proteinExistence type="predicted"/>
<dbReference type="PANTHER" id="PTHR24411">
    <property type="entry name" value="NUCLEAR FACTOR ERYTHROID 2-RELATED FACTOR"/>
    <property type="match status" value="1"/>
</dbReference>
<gene>
    <name evidence="3" type="primary">Nfe2l1_0</name>
    <name evidence="3" type="ORF">PHANIT_R06974</name>
</gene>
<accession>A0A7L1UB15</accession>
<feature type="non-terminal residue" evidence="3">
    <location>
        <position position="1"/>
    </location>
</feature>
<dbReference type="GO" id="GO:0005634">
    <property type="term" value="C:nucleus"/>
    <property type="evidence" value="ECO:0007669"/>
    <property type="project" value="UniProtKB-SubCell"/>
</dbReference>
<comment type="caution">
    <text evidence="3">The sequence shown here is derived from an EMBL/GenBank/DDBJ whole genome shotgun (WGS) entry which is preliminary data.</text>
</comment>
<evidence type="ECO:0000313" key="4">
    <source>
        <dbReference type="Proteomes" id="UP000579685"/>
    </source>
</evidence>